<feature type="compositionally biased region" description="Polar residues" evidence="1">
    <location>
        <begin position="111"/>
        <end position="122"/>
    </location>
</feature>
<reference evidence="2 3" key="1">
    <citation type="journal article" date="2021" name="Nat. Commun.">
        <title>Genetic determinants of endophytism in the Arabidopsis root mycobiome.</title>
        <authorList>
            <person name="Mesny F."/>
            <person name="Miyauchi S."/>
            <person name="Thiergart T."/>
            <person name="Pickel B."/>
            <person name="Atanasova L."/>
            <person name="Karlsson M."/>
            <person name="Huettel B."/>
            <person name="Barry K.W."/>
            <person name="Haridas S."/>
            <person name="Chen C."/>
            <person name="Bauer D."/>
            <person name="Andreopoulos W."/>
            <person name="Pangilinan J."/>
            <person name="LaButti K."/>
            <person name="Riley R."/>
            <person name="Lipzen A."/>
            <person name="Clum A."/>
            <person name="Drula E."/>
            <person name="Henrissat B."/>
            <person name="Kohler A."/>
            <person name="Grigoriev I.V."/>
            <person name="Martin F.M."/>
            <person name="Hacquard S."/>
        </authorList>
    </citation>
    <scope>NUCLEOTIDE SEQUENCE [LARGE SCALE GENOMIC DNA]</scope>
    <source>
        <strain evidence="2 3">MPI-SDFR-AT-0080</strain>
    </source>
</reference>
<evidence type="ECO:0000313" key="2">
    <source>
        <dbReference type="EMBL" id="KAH7039425.1"/>
    </source>
</evidence>
<gene>
    <name evidence="2" type="ORF">B0J12DRAFT_220232</name>
</gene>
<name>A0ABQ8G0I1_9PEZI</name>
<feature type="compositionally biased region" description="Pro residues" evidence="1">
    <location>
        <begin position="96"/>
        <end position="108"/>
    </location>
</feature>
<evidence type="ECO:0000313" key="3">
    <source>
        <dbReference type="Proteomes" id="UP000774617"/>
    </source>
</evidence>
<dbReference type="EMBL" id="JAGTJR010000029">
    <property type="protein sequence ID" value="KAH7039425.1"/>
    <property type="molecule type" value="Genomic_DNA"/>
</dbReference>
<accession>A0ABQ8G0I1</accession>
<feature type="region of interest" description="Disordered" evidence="1">
    <location>
        <begin position="71"/>
        <end position="199"/>
    </location>
</feature>
<protein>
    <recommendedName>
        <fullName evidence="4">Secreted protein</fullName>
    </recommendedName>
</protein>
<organism evidence="2 3">
    <name type="scientific">Macrophomina phaseolina</name>
    <dbReference type="NCBI Taxonomy" id="35725"/>
    <lineage>
        <taxon>Eukaryota</taxon>
        <taxon>Fungi</taxon>
        <taxon>Dikarya</taxon>
        <taxon>Ascomycota</taxon>
        <taxon>Pezizomycotina</taxon>
        <taxon>Dothideomycetes</taxon>
        <taxon>Dothideomycetes incertae sedis</taxon>
        <taxon>Botryosphaeriales</taxon>
        <taxon>Botryosphaeriaceae</taxon>
        <taxon>Macrophomina</taxon>
    </lineage>
</organism>
<evidence type="ECO:0008006" key="4">
    <source>
        <dbReference type="Google" id="ProtNLM"/>
    </source>
</evidence>
<proteinExistence type="predicted"/>
<comment type="caution">
    <text evidence="2">The sequence shown here is derived from an EMBL/GenBank/DDBJ whole genome shotgun (WGS) entry which is preliminary data.</text>
</comment>
<feature type="compositionally biased region" description="Low complexity" evidence="1">
    <location>
        <begin position="85"/>
        <end position="95"/>
    </location>
</feature>
<evidence type="ECO:0000256" key="1">
    <source>
        <dbReference type="SAM" id="MobiDB-lite"/>
    </source>
</evidence>
<sequence>MTLAVGAALTARLAMSAGGGIEGPGAHLTPSRWAGQWWGRSGAASTVTRRPRCVEPAMAVLGLAAAFQLKQKNTPRGSNHRAGGASPRSACRAPHAPAPPRPPLPPPLSSGHTCISATTRQCPNAPRNQIRRLPTTRRAGTHTPNPRTRANTELPAADHVSPPRPQHGPKDQTTAARRRPEPACYSGATRGDGEQRSRLLQRVRACRTKQKATAHVSPSPR</sequence>
<dbReference type="Proteomes" id="UP000774617">
    <property type="component" value="Unassembled WGS sequence"/>
</dbReference>
<feature type="compositionally biased region" description="Polar residues" evidence="1">
    <location>
        <begin position="142"/>
        <end position="151"/>
    </location>
</feature>
<keyword evidence="3" id="KW-1185">Reference proteome</keyword>